<evidence type="ECO:0000256" key="4">
    <source>
        <dbReference type="ARBA" id="ARBA00023136"/>
    </source>
</evidence>
<evidence type="ECO:0008006" key="9">
    <source>
        <dbReference type="Google" id="ProtNLM"/>
    </source>
</evidence>
<dbReference type="AlphaFoldDB" id="A0A517M8X9"/>
<dbReference type="OrthoDB" id="9808930at2"/>
<dbReference type="Proteomes" id="UP000320672">
    <property type="component" value="Chromosome"/>
</dbReference>
<keyword evidence="4 6" id="KW-0472">Membrane</keyword>
<feature type="transmembrane region" description="Helical" evidence="6">
    <location>
        <begin position="32"/>
        <end position="59"/>
    </location>
</feature>
<evidence type="ECO:0000256" key="6">
    <source>
        <dbReference type="SAM" id="Phobius"/>
    </source>
</evidence>
<accession>A0A517M8X9</accession>
<feature type="compositionally biased region" description="Polar residues" evidence="5">
    <location>
        <begin position="1"/>
        <end position="14"/>
    </location>
</feature>
<dbReference type="Pfam" id="PF09685">
    <property type="entry name" value="MamF_MmsF"/>
    <property type="match status" value="1"/>
</dbReference>
<feature type="transmembrane region" description="Helical" evidence="6">
    <location>
        <begin position="106"/>
        <end position="124"/>
    </location>
</feature>
<dbReference type="EMBL" id="CP036262">
    <property type="protein sequence ID" value="QDS91342.1"/>
    <property type="molecule type" value="Genomic_DNA"/>
</dbReference>
<keyword evidence="8" id="KW-1185">Reference proteome</keyword>
<evidence type="ECO:0000313" key="8">
    <source>
        <dbReference type="Proteomes" id="UP000320672"/>
    </source>
</evidence>
<evidence type="ECO:0000256" key="2">
    <source>
        <dbReference type="ARBA" id="ARBA00022692"/>
    </source>
</evidence>
<dbReference type="RefSeq" id="WP_145349425.1">
    <property type="nucleotide sequence ID" value="NZ_CP036262.1"/>
</dbReference>
<dbReference type="InterPro" id="IPR019109">
    <property type="entry name" value="MamF_MmsF"/>
</dbReference>
<gene>
    <name evidence="7" type="ORF">FF011L_00710</name>
</gene>
<keyword evidence="2 6" id="KW-0812">Transmembrane</keyword>
<evidence type="ECO:0000256" key="5">
    <source>
        <dbReference type="SAM" id="MobiDB-lite"/>
    </source>
</evidence>
<sequence>MNQQPYFTPQSPKSSVPGYSGNPTNSEKNFAVLAHLGGVLGVLVGGVPGFLGPFLVWVLKKDESAYIEAEAREALNFQLTLLILYLVILVIGFLSCFGMVFVLVPMIMQVIFGILAAVTASKGIPYRYPFNIRLIS</sequence>
<organism evidence="7 8">
    <name type="scientific">Roseimaritima multifibrata</name>
    <dbReference type="NCBI Taxonomy" id="1930274"/>
    <lineage>
        <taxon>Bacteria</taxon>
        <taxon>Pseudomonadati</taxon>
        <taxon>Planctomycetota</taxon>
        <taxon>Planctomycetia</taxon>
        <taxon>Pirellulales</taxon>
        <taxon>Pirellulaceae</taxon>
        <taxon>Roseimaritima</taxon>
    </lineage>
</organism>
<feature type="region of interest" description="Disordered" evidence="5">
    <location>
        <begin position="1"/>
        <end position="20"/>
    </location>
</feature>
<evidence type="ECO:0000313" key="7">
    <source>
        <dbReference type="EMBL" id="QDS91342.1"/>
    </source>
</evidence>
<reference evidence="7 8" key="1">
    <citation type="submission" date="2019-02" db="EMBL/GenBank/DDBJ databases">
        <title>Deep-cultivation of Planctomycetes and their phenomic and genomic characterization uncovers novel biology.</title>
        <authorList>
            <person name="Wiegand S."/>
            <person name="Jogler M."/>
            <person name="Boedeker C."/>
            <person name="Pinto D."/>
            <person name="Vollmers J."/>
            <person name="Rivas-Marin E."/>
            <person name="Kohn T."/>
            <person name="Peeters S.H."/>
            <person name="Heuer A."/>
            <person name="Rast P."/>
            <person name="Oberbeckmann S."/>
            <person name="Bunk B."/>
            <person name="Jeske O."/>
            <person name="Meyerdierks A."/>
            <person name="Storesund J.E."/>
            <person name="Kallscheuer N."/>
            <person name="Luecker S."/>
            <person name="Lage O.M."/>
            <person name="Pohl T."/>
            <person name="Merkel B.J."/>
            <person name="Hornburger P."/>
            <person name="Mueller R.-W."/>
            <person name="Bruemmer F."/>
            <person name="Labrenz M."/>
            <person name="Spormann A.M."/>
            <person name="Op den Camp H."/>
            <person name="Overmann J."/>
            <person name="Amann R."/>
            <person name="Jetten M.S.M."/>
            <person name="Mascher T."/>
            <person name="Medema M.H."/>
            <person name="Devos D.P."/>
            <person name="Kaster A.-K."/>
            <person name="Ovreas L."/>
            <person name="Rohde M."/>
            <person name="Galperin M.Y."/>
            <person name="Jogler C."/>
        </authorList>
    </citation>
    <scope>NUCLEOTIDE SEQUENCE [LARGE SCALE GENOMIC DNA]</scope>
    <source>
        <strain evidence="7 8">FF011L</strain>
    </source>
</reference>
<feature type="transmembrane region" description="Helical" evidence="6">
    <location>
        <begin position="79"/>
        <end position="100"/>
    </location>
</feature>
<evidence type="ECO:0000256" key="1">
    <source>
        <dbReference type="ARBA" id="ARBA00004141"/>
    </source>
</evidence>
<dbReference type="KEGG" id="rml:FF011L_00710"/>
<name>A0A517M8X9_9BACT</name>
<protein>
    <recommendedName>
        <fullName evidence="9">DUF4870 domain-containing protein</fullName>
    </recommendedName>
</protein>
<keyword evidence="3 6" id="KW-1133">Transmembrane helix</keyword>
<proteinExistence type="predicted"/>
<evidence type="ECO:0000256" key="3">
    <source>
        <dbReference type="ARBA" id="ARBA00022989"/>
    </source>
</evidence>
<comment type="subcellular location">
    <subcellularLocation>
        <location evidence="1">Membrane</location>
        <topology evidence="1">Multi-pass membrane protein</topology>
    </subcellularLocation>
</comment>